<proteinExistence type="predicted"/>
<dbReference type="AlphaFoldDB" id="A0A3P1T1D9"/>
<dbReference type="Proteomes" id="UP000280819">
    <property type="component" value="Unassembled WGS sequence"/>
</dbReference>
<dbReference type="RefSeq" id="WP_124846025.1">
    <property type="nucleotide sequence ID" value="NZ_RQZG01000026.1"/>
</dbReference>
<sequence length="224" mass="24484">MTAREILETTDWGHLIHAYGIGADNVADLETLLGDDAEVMGRAVDALDGAYLHQSTIFPATPPALAFVLAVLSRWGRGAQKYPVAPDLLAWVEEVGWSLYPYLDDVRSRTFDQGAQDRIAAALDADELDWEDQAEDLDQVLGNAGLALLELAPTAVKVLSELSVEPVRELDRRVTRAAIPWVIIAKDDEAAPVLVARLGQLPDDLPPAWQDSVVNELKDLRAQL</sequence>
<evidence type="ECO:0000313" key="1">
    <source>
        <dbReference type="EMBL" id="RRD03164.1"/>
    </source>
</evidence>
<organism evidence="1 2">
    <name type="scientific">Arachnia propionica</name>
    <dbReference type="NCBI Taxonomy" id="1750"/>
    <lineage>
        <taxon>Bacteria</taxon>
        <taxon>Bacillati</taxon>
        <taxon>Actinomycetota</taxon>
        <taxon>Actinomycetes</taxon>
        <taxon>Propionibacteriales</taxon>
        <taxon>Propionibacteriaceae</taxon>
        <taxon>Arachnia</taxon>
    </lineage>
</organism>
<dbReference type="EMBL" id="RQZG01000026">
    <property type="protein sequence ID" value="RRD03164.1"/>
    <property type="molecule type" value="Genomic_DNA"/>
</dbReference>
<gene>
    <name evidence="1" type="ORF">EII34_15230</name>
</gene>
<comment type="caution">
    <text evidence="1">The sequence shown here is derived from an EMBL/GenBank/DDBJ whole genome shotgun (WGS) entry which is preliminary data.</text>
</comment>
<name>A0A3P1T1D9_9ACTN</name>
<accession>A0A3P1T1D9</accession>
<evidence type="ECO:0000313" key="2">
    <source>
        <dbReference type="Proteomes" id="UP000280819"/>
    </source>
</evidence>
<reference evidence="1 2" key="1">
    <citation type="submission" date="2018-11" db="EMBL/GenBank/DDBJ databases">
        <title>Genomes From Bacteria Associated with the Canine Oral Cavity: a Test Case for Automated Genome-Based Taxonomic Assignment.</title>
        <authorList>
            <person name="Coil D.A."/>
            <person name="Jospin G."/>
            <person name="Darling A.E."/>
            <person name="Wallis C."/>
            <person name="Davis I.J."/>
            <person name="Harris S."/>
            <person name="Eisen J.A."/>
            <person name="Holcombe L.J."/>
            <person name="O'Flynn C."/>
        </authorList>
    </citation>
    <scope>NUCLEOTIDE SEQUENCE [LARGE SCALE GENOMIC DNA]</scope>
    <source>
        <strain evidence="1 2">OH887_COT-365</strain>
    </source>
</reference>
<protein>
    <submittedName>
        <fullName evidence="1">Uncharacterized protein</fullName>
    </submittedName>
</protein>
<dbReference type="OrthoDB" id="292843at2"/>